<proteinExistence type="predicted"/>
<evidence type="ECO:0000313" key="3">
    <source>
        <dbReference type="EMBL" id="MDQ0642598.1"/>
    </source>
</evidence>
<dbReference type="EMBL" id="JAUSXK010000001">
    <property type="protein sequence ID" value="MDQ0642598.1"/>
    <property type="molecule type" value="Genomic_DNA"/>
</dbReference>
<sequence>MKLPPLLVYSVLRLLAFLVPLAVMWFFFPIMRELWWLTAIFAALIGMSISILFLRKPLSGASSEIYERREARTTPGRQSAAERDADAEDAALDDASESSSGTTSGNAAKQE</sequence>
<feature type="transmembrane region" description="Helical" evidence="2">
    <location>
        <begin position="34"/>
        <end position="54"/>
    </location>
</feature>
<accession>A0ABU0P5J8</accession>
<comment type="caution">
    <text evidence="3">The sequence shown here is derived from an EMBL/GenBank/DDBJ whole genome shotgun (WGS) entry which is preliminary data.</text>
</comment>
<protein>
    <recommendedName>
        <fullName evidence="5">Mechanosensitive ion channel protein MscS</fullName>
    </recommendedName>
</protein>
<gene>
    <name evidence="3" type="ORF">QFZ46_000758</name>
</gene>
<keyword evidence="2" id="KW-0812">Transmembrane</keyword>
<evidence type="ECO:0000313" key="4">
    <source>
        <dbReference type="Proteomes" id="UP001239085"/>
    </source>
</evidence>
<dbReference type="RefSeq" id="WP_307358460.1">
    <property type="nucleotide sequence ID" value="NZ_JAUSXK010000001.1"/>
</dbReference>
<feature type="region of interest" description="Disordered" evidence="1">
    <location>
        <begin position="66"/>
        <end position="111"/>
    </location>
</feature>
<evidence type="ECO:0000256" key="2">
    <source>
        <dbReference type="SAM" id="Phobius"/>
    </source>
</evidence>
<keyword evidence="4" id="KW-1185">Reference proteome</keyword>
<reference evidence="3 4" key="1">
    <citation type="submission" date="2023-07" db="EMBL/GenBank/DDBJ databases">
        <title>Comparative genomics of wheat-associated soil bacteria to identify genetic determinants of phenazine resistance.</title>
        <authorList>
            <person name="Mouncey N."/>
        </authorList>
    </citation>
    <scope>NUCLEOTIDE SEQUENCE [LARGE SCALE GENOMIC DNA]</scope>
    <source>
        <strain evidence="3 4">W2I7</strain>
    </source>
</reference>
<keyword evidence="2" id="KW-0472">Membrane</keyword>
<evidence type="ECO:0000256" key="1">
    <source>
        <dbReference type="SAM" id="MobiDB-lite"/>
    </source>
</evidence>
<keyword evidence="2" id="KW-1133">Transmembrane helix</keyword>
<evidence type="ECO:0008006" key="5">
    <source>
        <dbReference type="Google" id="ProtNLM"/>
    </source>
</evidence>
<feature type="compositionally biased region" description="Polar residues" evidence="1">
    <location>
        <begin position="101"/>
        <end position="111"/>
    </location>
</feature>
<organism evidence="3 4">
    <name type="scientific">Microbacterium murale</name>
    <dbReference type="NCBI Taxonomy" id="1081040"/>
    <lineage>
        <taxon>Bacteria</taxon>
        <taxon>Bacillati</taxon>
        <taxon>Actinomycetota</taxon>
        <taxon>Actinomycetes</taxon>
        <taxon>Micrococcales</taxon>
        <taxon>Microbacteriaceae</taxon>
        <taxon>Microbacterium</taxon>
    </lineage>
</organism>
<feature type="compositionally biased region" description="Acidic residues" evidence="1">
    <location>
        <begin position="85"/>
        <end position="96"/>
    </location>
</feature>
<name>A0ABU0P5J8_9MICO</name>
<feature type="transmembrane region" description="Helical" evidence="2">
    <location>
        <begin position="7"/>
        <end position="28"/>
    </location>
</feature>
<dbReference type="Proteomes" id="UP001239085">
    <property type="component" value="Unassembled WGS sequence"/>
</dbReference>